<evidence type="ECO:0000313" key="1">
    <source>
        <dbReference type="EMBL" id="MDX8486291.1"/>
    </source>
</evidence>
<name>A0ABU4YHW7_9HYPH</name>
<gene>
    <name evidence="1" type="ORF">RFM52_13875</name>
</gene>
<proteinExistence type="predicted"/>
<organism evidence="1 2">
    <name type="scientific">Mesorhizobium humile</name>
    <dbReference type="NCBI Taxonomy" id="3072313"/>
    <lineage>
        <taxon>Bacteria</taxon>
        <taxon>Pseudomonadati</taxon>
        <taxon>Pseudomonadota</taxon>
        <taxon>Alphaproteobacteria</taxon>
        <taxon>Hyphomicrobiales</taxon>
        <taxon>Phyllobacteriaceae</taxon>
        <taxon>Mesorhizobium</taxon>
    </lineage>
</organism>
<dbReference type="Proteomes" id="UP001280156">
    <property type="component" value="Unassembled WGS sequence"/>
</dbReference>
<dbReference type="EMBL" id="JAVIIV010000008">
    <property type="protein sequence ID" value="MDX8486291.1"/>
    <property type="molecule type" value="Genomic_DNA"/>
</dbReference>
<dbReference type="RefSeq" id="WP_320295787.1">
    <property type="nucleotide sequence ID" value="NZ_JAVIIU010000005.1"/>
</dbReference>
<evidence type="ECO:0000313" key="2">
    <source>
        <dbReference type="Proteomes" id="UP001280156"/>
    </source>
</evidence>
<sequence length="81" mass="8913">MEWIAFAKSVSAASGAYENDYARRRKKVVAADYHAWGWKKANVAPVLAACRPKSVPRFRGSACSKQRLEARRAETVSSGAL</sequence>
<accession>A0ABU4YHW7</accession>
<protein>
    <submittedName>
        <fullName evidence="1">Uncharacterized protein</fullName>
    </submittedName>
</protein>
<comment type="caution">
    <text evidence="1">The sequence shown here is derived from an EMBL/GenBank/DDBJ whole genome shotgun (WGS) entry which is preliminary data.</text>
</comment>
<keyword evidence="2" id="KW-1185">Reference proteome</keyword>
<reference evidence="1 2" key="1">
    <citation type="submission" date="2023-08" db="EMBL/GenBank/DDBJ databases">
        <title>Implementing the SeqCode for naming new Mesorhizobium species isolated from Vachellia karroo root nodules.</title>
        <authorList>
            <person name="Van Lill M."/>
        </authorList>
    </citation>
    <scope>NUCLEOTIDE SEQUENCE [LARGE SCALE GENOMIC DNA]</scope>
    <source>
        <strain evidence="1 2">VK2B</strain>
    </source>
</reference>